<sequence length="162" mass="16986">MSKGDMHLRIEGKSTGAIRGESNVASHIGEIEVREWSWGMSAASGLGGIGAASRAALSEIRITKGVDSASTALMSVMRNNEQIKKAVLSVRKSGGSPAIDYLVITIERGRITAFDIGTASPDSPELVERLSIAFEKIDIAYSSQDDKGGKKAASSFTAEIAG</sequence>
<name>A0AAW9QA81_9BURK</name>
<accession>A0AAW9QA81</accession>
<gene>
    <name evidence="1" type="ORF">V4F39_09520</name>
</gene>
<proteinExistence type="predicted"/>
<dbReference type="PANTHER" id="PTHR36152:SF1">
    <property type="entry name" value="UBIQUITIN-LIKE DOMAIN-CONTAINING PROTEIN"/>
    <property type="match status" value="1"/>
</dbReference>
<organism evidence="1 2">
    <name type="scientific">Aquincola agrisoli</name>
    <dbReference type="NCBI Taxonomy" id="3119538"/>
    <lineage>
        <taxon>Bacteria</taxon>
        <taxon>Pseudomonadati</taxon>
        <taxon>Pseudomonadota</taxon>
        <taxon>Betaproteobacteria</taxon>
        <taxon>Burkholderiales</taxon>
        <taxon>Sphaerotilaceae</taxon>
        <taxon>Aquincola</taxon>
    </lineage>
</organism>
<dbReference type="InterPro" id="IPR036624">
    <property type="entry name" value="Hcp1-lik_sf"/>
</dbReference>
<dbReference type="SUPFAM" id="SSF141452">
    <property type="entry name" value="Hcp1-like"/>
    <property type="match status" value="1"/>
</dbReference>
<comment type="caution">
    <text evidence="1">The sequence shown here is derived from an EMBL/GenBank/DDBJ whole genome shotgun (WGS) entry which is preliminary data.</text>
</comment>
<dbReference type="AlphaFoldDB" id="A0AAW9QA81"/>
<dbReference type="Proteomes" id="UP001336250">
    <property type="component" value="Unassembled WGS sequence"/>
</dbReference>
<evidence type="ECO:0000313" key="1">
    <source>
        <dbReference type="EMBL" id="MEF7614145.1"/>
    </source>
</evidence>
<dbReference type="Gene3D" id="2.30.110.20">
    <property type="entry name" value="Hcp1-like"/>
    <property type="match status" value="1"/>
</dbReference>
<protein>
    <submittedName>
        <fullName evidence="1">Type VI secretion system tube protein Hcp</fullName>
    </submittedName>
</protein>
<dbReference type="InterPro" id="IPR008514">
    <property type="entry name" value="T6SS_Hcp"/>
</dbReference>
<reference evidence="1 2" key="1">
    <citation type="submission" date="2024-02" db="EMBL/GenBank/DDBJ databases">
        <title>Genome sequence of Aquincola sp. MAHUQ-54.</title>
        <authorList>
            <person name="Huq M.A."/>
        </authorList>
    </citation>
    <scope>NUCLEOTIDE SEQUENCE [LARGE SCALE GENOMIC DNA]</scope>
    <source>
        <strain evidence="1 2">MAHUQ-54</strain>
    </source>
</reference>
<dbReference type="Pfam" id="PF05638">
    <property type="entry name" value="T6SS_HCP"/>
    <property type="match status" value="1"/>
</dbReference>
<dbReference type="EMBL" id="JAZIBG010000020">
    <property type="protein sequence ID" value="MEF7614145.1"/>
    <property type="molecule type" value="Genomic_DNA"/>
</dbReference>
<dbReference type="PANTHER" id="PTHR36152">
    <property type="entry name" value="CYTOPLASMIC PROTEIN-RELATED"/>
    <property type="match status" value="1"/>
</dbReference>
<dbReference type="RefSeq" id="WP_332289086.1">
    <property type="nucleotide sequence ID" value="NZ_JAZIBG010000020.1"/>
</dbReference>
<evidence type="ECO:0000313" key="2">
    <source>
        <dbReference type="Proteomes" id="UP001336250"/>
    </source>
</evidence>
<keyword evidence="2" id="KW-1185">Reference proteome</keyword>
<dbReference type="InterPro" id="IPR053165">
    <property type="entry name" value="HSI-I_assembly_Hcp1"/>
</dbReference>